<dbReference type="AlphaFoldDB" id="A0AAP9JJ38"/>
<comment type="catalytic activity">
    <reaction evidence="4">
        <text>a 2'-deoxyadenosine in DNA + S-adenosyl-L-methionine = an N(6)-methyl-2'-deoxyadenosine in DNA + S-adenosyl-L-homocysteine + H(+)</text>
        <dbReference type="Rhea" id="RHEA:15197"/>
        <dbReference type="Rhea" id="RHEA-COMP:12418"/>
        <dbReference type="Rhea" id="RHEA-COMP:12419"/>
        <dbReference type="ChEBI" id="CHEBI:15378"/>
        <dbReference type="ChEBI" id="CHEBI:57856"/>
        <dbReference type="ChEBI" id="CHEBI:59789"/>
        <dbReference type="ChEBI" id="CHEBI:90615"/>
        <dbReference type="ChEBI" id="CHEBI:90616"/>
        <dbReference type="EC" id="2.1.1.72"/>
    </reaction>
</comment>
<dbReference type="InterPro" id="IPR046817">
    <property type="entry name" value="MmeI_N"/>
</dbReference>
<feature type="domain" description="MmeI-like N-terminal" evidence="5">
    <location>
        <begin position="1"/>
        <end position="159"/>
    </location>
</feature>
<feature type="domain" description="MmeI-like target recognition" evidence="7">
    <location>
        <begin position="611"/>
        <end position="810"/>
    </location>
</feature>
<dbReference type="InterPro" id="IPR046819">
    <property type="entry name" value="MmeI_hel"/>
</dbReference>
<dbReference type="Pfam" id="PF20467">
    <property type="entry name" value="MmeI_C"/>
    <property type="match status" value="1"/>
</dbReference>
<dbReference type="InterPro" id="IPR050953">
    <property type="entry name" value="N4_N6_ade-DNA_methylase"/>
</dbReference>
<evidence type="ECO:0000259" key="7">
    <source>
        <dbReference type="Pfam" id="PF20466"/>
    </source>
</evidence>
<keyword evidence="3" id="KW-0808">Transferase</keyword>
<dbReference type="InterPro" id="IPR029063">
    <property type="entry name" value="SAM-dependent_MTases_sf"/>
</dbReference>
<name>A0AAP9JJ38_GLUTH</name>
<dbReference type="Pfam" id="PF20466">
    <property type="entry name" value="MmeI_TRD"/>
    <property type="match status" value="1"/>
</dbReference>
<dbReference type="KEGG" id="gti:FXF46_16545"/>
<keyword evidence="10" id="KW-0614">Plasmid</keyword>
<dbReference type="Pfam" id="PF20464">
    <property type="entry name" value="MmeI_N"/>
    <property type="match status" value="1"/>
</dbReference>
<accession>A0AAP9JJ38</accession>
<evidence type="ECO:0000259" key="6">
    <source>
        <dbReference type="Pfam" id="PF20465"/>
    </source>
</evidence>
<evidence type="ECO:0000259" key="9">
    <source>
        <dbReference type="Pfam" id="PF20473"/>
    </source>
</evidence>
<dbReference type="InterPro" id="IPR046818">
    <property type="entry name" value="MmeI_C"/>
</dbReference>
<evidence type="ECO:0000256" key="1">
    <source>
        <dbReference type="ARBA" id="ARBA00011900"/>
    </source>
</evidence>
<evidence type="ECO:0000259" key="8">
    <source>
        <dbReference type="Pfam" id="PF20467"/>
    </source>
</evidence>
<evidence type="ECO:0000313" key="11">
    <source>
        <dbReference type="Proteomes" id="UP000323560"/>
    </source>
</evidence>
<evidence type="ECO:0000313" key="10">
    <source>
        <dbReference type="EMBL" id="QEH97907.1"/>
    </source>
</evidence>
<organism evidence="10 11">
    <name type="scientific">Gluconobacter thailandicus</name>
    <dbReference type="NCBI Taxonomy" id="257438"/>
    <lineage>
        <taxon>Bacteria</taxon>
        <taxon>Pseudomonadati</taxon>
        <taxon>Pseudomonadota</taxon>
        <taxon>Alphaproteobacteria</taxon>
        <taxon>Acetobacterales</taxon>
        <taxon>Acetobacteraceae</taxon>
        <taxon>Gluconobacter</taxon>
    </lineage>
</organism>
<evidence type="ECO:0000256" key="2">
    <source>
        <dbReference type="ARBA" id="ARBA00022603"/>
    </source>
</evidence>
<feature type="domain" description="MmeI-like DNA-methyltransferase" evidence="9">
    <location>
        <begin position="325"/>
        <end position="589"/>
    </location>
</feature>
<dbReference type="EMBL" id="CP043045">
    <property type="protein sequence ID" value="QEH97907.1"/>
    <property type="molecule type" value="Genomic_DNA"/>
</dbReference>
<feature type="domain" description="MmeI-like C-terminal" evidence="8">
    <location>
        <begin position="813"/>
        <end position="892"/>
    </location>
</feature>
<evidence type="ECO:0000256" key="4">
    <source>
        <dbReference type="ARBA" id="ARBA00047942"/>
    </source>
</evidence>
<dbReference type="Gene3D" id="3.40.50.150">
    <property type="entry name" value="Vaccinia Virus protein VP39"/>
    <property type="match status" value="1"/>
</dbReference>
<dbReference type="Proteomes" id="UP000323560">
    <property type="component" value="Plasmid unnamed2"/>
</dbReference>
<proteinExistence type="predicted"/>
<dbReference type="Pfam" id="PF20473">
    <property type="entry name" value="MmeI_Mtase"/>
    <property type="match status" value="1"/>
</dbReference>
<gene>
    <name evidence="10" type="ORF">FXF46_16545</name>
</gene>
<dbReference type="GO" id="GO:0032259">
    <property type="term" value="P:methylation"/>
    <property type="evidence" value="ECO:0007669"/>
    <property type="project" value="UniProtKB-KW"/>
</dbReference>
<dbReference type="PANTHER" id="PTHR33841">
    <property type="entry name" value="DNA METHYLTRANSFERASE YEEA-RELATED"/>
    <property type="match status" value="1"/>
</dbReference>
<evidence type="ECO:0000259" key="5">
    <source>
        <dbReference type="Pfam" id="PF20464"/>
    </source>
</evidence>
<dbReference type="GO" id="GO:0009007">
    <property type="term" value="F:site-specific DNA-methyltransferase (adenine-specific) activity"/>
    <property type="evidence" value="ECO:0007669"/>
    <property type="project" value="UniProtKB-EC"/>
</dbReference>
<dbReference type="PANTHER" id="PTHR33841:SF1">
    <property type="entry name" value="DNA METHYLTRANSFERASE A"/>
    <property type="match status" value="1"/>
</dbReference>
<evidence type="ECO:0000256" key="3">
    <source>
        <dbReference type="ARBA" id="ARBA00022679"/>
    </source>
</evidence>
<dbReference type="RefSeq" id="WP_148621379.1">
    <property type="nucleotide sequence ID" value="NZ_CP043045.1"/>
</dbReference>
<reference evidence="10 11" key="1">
    <citation type="submission" date="2019-08" db="EMBL/GenBank/DDBJ databases">
        <title>Gluconobacter frateurii HD924 genome.</title>
        <authorList>
            <person name="Liu Y."/>
            <person name="Zhang P."/>
        </authorList>
    </citation>
    <scope>NUCLEOTIDE SEQUENCE [LARGE SCALE GENOMIC DNA]</scope>
    <source>
        <strain evidence="10 11">HD924</strain>
        <plasmid evidence="10 11">unnamed2</plasmid>
    </source>
</reference>
<keyword evidence="2 10" id="KW-0489">Methyltransferase</keyword>
<protein>
    <recommendedName>
        <fullName evidence="1">site-specific DNA-methyltransferase (adenine-specific)</fullName>
        <ecNumber evidence="1">2.1.1.72</ecNumber>
    </recommendedName>
</protein>
<geneLocation type="plasmid" evidence="10 11">
    <name>unnamed2</name>
</geneLocation>
<feature type="domain" description="MmeI-like helicase spacer" evidence="6">
    <location>
        <begin position="171"/>
        <end position="248"/>
    </location>
</feature>
<dbReference type="EC" id="2.1.1.72" evidence="1"/>
<dbReference type="Pfam" id="PF20465">
    <property type="entry name" value="MmeI_hel"/>
    <property type="match status" value="1"/>
</dbReference>
<dbReference type="SUPFAM" id="SSF53335">
    <property type="entry name" value="S-adenosyl-L-methionine-dependent methyltransferases"/>
    <property type="match status" value="1"/>
</dbReference>
<sequence>MNPTEIYDALSTIAEASFDAEEFPFSFAEATDASQAAISKLRNGSTNKSDLPGGVLFGKRFYYAPAPAGKSDTTLEQLRASKKTKSSKPAILLATDGEMIAAEHTASGETLHCAFKELGDQFGFFLPAAGKERYRAVEENPVDVKATGKLAKLYDALIRANPDWGTDARRHEMNQLMMRLIFCMFAEDVGIFPEQQFSRLIFTYADDKGEEAHKVLIAAFQAMNLPRHKRTGLPAWTGELDYVNGGLFAGTIDAPKFDTIAFRYLREACGLDWGKINPDIFGSMIQSVADAKQRAELGMHYTSVPNIMKVIGPLFLDDLDVEIHKGWDRARALQQTLSHMSHIRVFDPACGSGNFLVVSYRELRARETRIMQRLEELDGRNAMSTSEMFSRIKIDHFYGIEISDFAAETAKLALFIAEYQANASFKTVFGRCPAALPLRDAARIHTGNALRLNWEEIFPPPTEGEEVFIAGNPPFIWSNEMSTTQKGEMKSVFSEHIKSYGILDYVSSWYFKSKEFIHKYGGKSALVATSAICQGQSVPALWPLLLDSGIEIFFAYRPFPWSNNASNKATVDVVVIGLQKKCMSKKLIFDADTKSIINNISPYITPTDNIIVIPSRKRSIFGLPIMVGGCKPIDGGNLIFSTNERNDVIKDNPQTENLFKKFMGADELIKGIERWCLFIDDRKLPLAQSINDISIRIDKVKKTRENSSDSGARSAAIKSHQFREHSVAKNNAIVIPAVSSERRPYLTPVFVGSDTVISNRNYVIYDQPVWILAILSSLLHRVWILTVCGKLQARPNYSNTLGWNTFPVPKFTDEQLEALSASARRILKCRYSHYPKTIADLYDPDKMPDDLRAVHKENDDLLESMYIGRPFRNDTERLETLFKLYAAKIKTLETASKKKKA</sequence>
<dbReference type="InterPro" id="IPR046820">
    <property type="entry name" value="MmeI_TRD"/>
</dbReference>
<dbReference type="REBASE" id="362838">
    <property type="entry name" value="Gth924ORF16545P"/>
</dbReference>
<dbReference type="InterPro" id="IPR046816">
    <property type="entry name" value="MmeI_Mtase"/>
</dbReference>